<dbReference type="InterPro" id="IPR011335">
    <property type="entry name" value="Restrct_endonuc-II-like"/>
</dbReference>
<keyword evidence="1 6" id="KW-0540">Nuclease</keyword>
<keyword evidence="3 6" id="KW-0227">DNA damage</keyword>
<dbReference type="SUPFAM" id="SSF52980">
    <property type="entry name" value="Restriction endonuclease-like"/>
    <property type="match status" value="1"/>
</dbReference>
<accession>A0A8T8C560</accession>
<reference evidence="7 8" key="1">
    <citation type="journal article" date="2011" name="PLoS Pathog.">
        <title>Dynamic evolution of pathogenicity revealed by sequencing and comparative genomics of 19 Pseudomonas syringae isolates.</title>
        <authorList>
            <person name="Baltrus D.A."/>
            <person name="Nishimura M.T."/>
            <person name="Romanchuk A."/>
            <person name="Chang J.H."/>
            <person name="Mukhtar M.S."/>
            <person name="Cherkis K."/>
            <person name="Roach J."/>
            <person name="Grant S.R."/>
            <person name="Jones C.D."/>
            <person name="Dangl J.L."/>
        </authorList>
    </citation>
    <scope>NUCLEOTIDE SEQUENCE [LARGE SCALE GENOMIC DNA]</scope>
    <source>
        <strain evidence="7 8">ES4326</strain>
    </source>
</reference>
<gene>
    <name evidence="7" type="primary">vsr</name>
    <name evidence="7" type="ORF">PMA4326_019205</name>
</gene>
<dbReference type="EMBL" id="CP047260">
    <property type="protein sequence ID" value="QHE98506.1"/>
    <property type="molecule type" value="Genomic_DNA"/>
</dbReference>
<dbReference type="GO" id="GO:0004519">
    <property type="term" value="F:endonuclease activity"/>
    <property type="evidence" value="ECO:0007669"/>
    <property type="project" value="UniProtKB-KW"/>
</dbReference>
<evidence type="ECO:0000256" key="3">
    <source>
        <dbReference type="ARBA" id="ARBA00022763"/>
    </source>
</evidence>
<dbReference type="RefSeq" id="WP_080394049.1">
    <property type="nucleotide sequence ID" value="NZ_CP047260.1"/>
</dbReference>
<dbReference type="Pfam" id="PF03852">
    <property type="entry name" value="Vsr"/>
    <property type="match status" value="1"/>
</dbReference>
<proteinExistence type="inferred from homology"/>
<comment type="function">
    <text evidence="6">May nick specific sequences that contain T:G mispairs resulting from m5C-deamination.</text>
</comment>
<evidence type="ECO:0000313" key="7">
    <source>
        <dbReference type="EMBL" id="QHE98506.1"/>
    </source>
</evidence>
<protein>
    <recommendedName>
        <fullName evidence="6">Very short patch repair endonuclease</fullName>
        <ecNumber evidence="6">3.1.-.-</ecNumber>
    </recommendedName>
</protein>
<organism evidence="7 8">
    <name type="scientific">Pseudomonas syringae pv. maculicola str. ES4326</name>
    <dbReference type="NCBI Taxonomy" id="629265"/>
    <lineage>
        <taxon>Bacteria</taxon>
        <taxon>Pseudomonadati</taxon>
        <taxon>Pseudomonadota</taxon>
        <taxon>Gammaproteobacteria</taxon>
        <taxon>Pseudomonadales</taxon>
        <taxon>Pseudomonadaceae</taxon>
        <taxon>Pseudomonas</taxon>
    </lineage>
</organism>
<dbReference type="EC" id="3.1.-.-" evidence="6"/>
<dbReference type="GeneID" id="64464383"/>
<dbReference type="REBASE" id="355683">
    <property type="entry name" value="V.Psy4326ORF19210P"/>
</dbReference>
<evidence type="ECO:0000256" key="2">
    <source>
        <dbReference type="ARBA" id="ARBA00022759"/>
    </source>
</evidence>
<evidence type="ECO:0000313" key="8">
    <source>
        <dbReference type="Proteomes" id="UP000003811"/>
    </source>
</evidence>
<sequence length="154" mass="17634">MTDVVDSATRSRMMAGIQAKNTSPELLIRKALHARGFRFRIHVKHLPGKPDLVLPKYSAVIFIHGCFWHGHDCRYFKVPKTRPEFWLDKIGRNQARDLVQTEASLAAGWRVLVVWECAVRAMKKQKSTLLIDQVSDWLVNGSEYFQLDEEAALG</sequence>
<dbReference type="Gene3D" id="3.40.960.10">
    <property type="entry name" value="VSR Endonuclease"/>
    <property type="match status" value="1"/>
</dbReference>
<dbReference type="Proteomes" id="UP000003811">
    <property type="component" value="Chromosome"/>
</dbReference>
<evidence type="ECO:0000256" key="4">
    <source>
        <dbReference type="ARBA" id="ARBA00022801"/>
    </source>
</evidence>
<comment type="similarity">
    <text evidence="6">Belongs to the vsr family.</text>
</comment>
<evidence type="ECO:0000256" key="1">
    <source>
        <dbReference type="ARBA" id="ARBA00022722"/>
    </source>
</evidence>
<name>A0A8T8C560_PSEYM</name>
<dbReference type="GO" id="GO:0006298">
    <property type="term" value="P:mismatch repair"/>
    <property type="evidence" value="ECO:0007669"/>
    <property type="project" value="UniProtKB-UniRule"/>
</dbReference>
<dbReference type="GO" id="GO:0016787">
    <property type="term" value="F:hydrolase activity"/>
    <property type="evidence" value="ECO:0007669"/>
    <property type="project" value="UniProtKB-KW"/>
</dbReference>
<dbReference type="AlphaFoldDB" id="A0A8T8C560"/>
<dbReference type="PIRSF" id="PIRSF018267">
    <property type="entry name" value="VSR_endonuc"/>
    <property type="match status" value="1"/>
</dbReference>
<dbReference type="InterPro" id="IPR004603">
    <property type="entry name" value="DNA_mismatch_endonuc_vsr"/>
</dbReference>
<evidence type="ECO:0000256" key="5">
    <source>
        <dbReference type="ARBA" id="ARBA00023204"/>
    </source>
</evidence>
<keyword evidence="2 6" id="KW-0255">Endonuclease</keyword>
<dbReference type="NCBIfam" id="TIGR00632">
    <property type="entry name" value="vsr"/>
    <property type="match status" value="1"/>
</dbReference>
<keyword evidence="5 6" id="KW-0234">DNA repair</keyword>
<keyword evidence="4 6" id="KW-0378">Hydrolase</keyword>
<dbReference type="CDD" id="cd00221">
    <property type="entry name" value="Vsr"/>
    <property type="match status" value="1"/>
</dbReference>
<evidence type="ECO:0000256" key="6">
    <source>
        <dbReference type="PIRNR" id="PIRNR018267"/>
    </source>
</evidence>